<protein>
    <recommendedName>
        <fullName evidence="3">F-box domain-containing protein</fullName>
    </recommendedName>
</protein>
<organism evidence="2">
    <name type="scientific">Schizophyllum commune (strain H4-8 / FGSC 9210)</name>
    <name type="common">Split gill fungus</name>
    <dbReference type="NCBI Taxonomy" id="578458"/>
    <lineage>
        <taxon>Eukaryota</taxon>
        <taxon>Fungi</taxon>
        <taxon>Dikarya</taxon>
        <taxon>Basidiomycota</taxon>
        <taxon>Agaricomycotina</taxon>
        <taxon>Agaricomycetes</taxon>
        <taxon>Agaricomycetidae</taxon>
        <taxon>Agaricales</taxon>
        <taxon>Schizophyllaceae</taxon>
        <taxon>Schizophyllum</taxon>
    </lineage>
</organism>
<evidence type="ECO:0000313" key="1">
    <source>
        <dbReference type="EMBL" id="EFI97515.1"/>
    </source>
</evidence>
<proteinExistence type="predicted"/>
<dbReference type="SUPFAM" id="SSF52047">
    <property type="entry name" value="RNI-like"/>
    <property type="match status" value="1"/>
</dbReference>
<accession>D8Q627</accession>
<feature type="non-terminal residue" evidence="1">
    <location>
        <position position="525"/>
    </location>
</feature>
<sequence>MGSLLPFDVQWGICRGGSLSKKDLCSIARASKSWHEVATPIIWESLQNLDPLIQFLDQDGSLDNIRPHELVSNFYPTPYPALTRLLKNSERIATNKGSWSTVYTHSSMIKRFNHELSHNSSAGTIHLCRFLIQYPPPYDVFPHLRFLSLRGHGTRHCDFSPLLVLLSPAVEVLHIPACLTRSTEGMIGLAGQSPNVNDLSLSMAQPPSLSQQVLLRELIAKLTRLNKITLDIYYDPAILLQISQKESLSSLTLEFNHFRRLLGGDAVLACPMASLPHLEKLTLGGLHVDESIALIRSWDMPRLQELTVGNLPCTPTLEEVKILVEYVCNCCGHNTLRVLALDQRPELSEFALIYEDLLPLACFARLTHLTIGVAYGPLMSDADYATLSSWWPNLVVLDLNALFVHSTDDEALGMPATLATLHVFARSCPHLQSLSLALSIDEIPAEDKGLVNASGCHPLRNLYLGSSPMHVNAIDIARYLKQLFPKLPMVGFYGDNAFDRAGFIDLESPWWSVRSAMLSIDRDGE</sequence>
<keyword evidence="2" id="KW-1185">Reference proteome</keyword>
<name>D8Q627_SCHCM</name>
<dbReference type="EMBL" id="GL377306">
    <property type="protein sequence ID" value="EFI97515.1"/>
    <property type="molecule type" value="Genomic_DNA"/>
</dbReference>
<dbReference type="Proteomes" id="UP000007431">
    <property type="component" value="Unassembled WGS sequence"/>
</dbReference>
<dbReference type="OMA" id="VIRHEAW"/>
<dbReference type="AlphaFoldDB" id="D8Q627"/>
<evidence type="ECO:0000313" key="2">
    <source>
        <dbReference type="Proteomes" id="UP000007431"/>
    </source>
</evidence>
<gene>
    <name evidence="1" type="ORF">SCHCODRAFT_109419</name>
</gene>
<dbReference type="RefSeq" id="XP_003032418.1">
    <property type="nucleotide sequence ID" value="XM_003032372.1"/>
</dbReference>
<dbReference type="OrthoDB" id="3024736at2759"/>
<dbReference type="InParanoid" id="D8Q627"/>
<dbReference type="Gene3D" id="3.80.10.10">
    <property type="entry name" value="Ribonuclease Inhibitor"/>
    <property type="match status" value="1"/>
</dbReference>
<dbReference type="KEGG" id="scm:SCHCO_01095081"/>
<dbReference type="GeneID" id="9596504"/>
<evidence type="ECO:0008006" key="3">
    <source>
        <dbReference type="Google" id="ProtNLM"/>
    </source>
</evidence>
<reference evidence="1 2" key="1">
    <citation type="journal article" date="2010" name="Nat. Biotechnol.">
        <title>Genome sequence of the model mushroom Schizophyllum commune.</title>
        <authorList>
            <person name="Ohm R.A."/>
            <person name="de Jong J.F."/>
            <person name="Lugones L.G."/>
            <person name="Aerts A."/>
            <person name="Kothe E."/>
            <person name="Stajich J.E."/>
            <person name="de Vries R.P."/>
            <person name="Record E."/>
            <person name="Levasseur A."/>
            <person name="Baker S.E."/>
            <person name="Bartholomew K.A."/>
            <person name="Coutinho P.M."/>
            <person name="Erdmann S."/>
            <person name="Fowler T.J."/>
            <person name="Gathman A.C."/>
            <person name="Lombard V."/>
            <person name="Henrissat B."/>
            <person name="Knabe N."/>
            <person name="Kuees U."/>
            <person name="Lilly W.W."/>
            <person name="Lindquist E."/>
            <person name="Lucas S."/>
            <person name="Magnuson J.K."/>
            <person name="Piumi F."/>
            <person name="Raudaskoski M."/>
            <person name="Salamov A."/>
            <person name="Schmutz J."/>
            <person name="Schwarze F.W.M.R."/>
            <person name="vanKuyk P.A."/>
            <person name="Horton J.S."/>
            <person name="Grigoriev I.V."/>
            <person name="Woesten H.A.B."/>
        </authorList>
    </citation>
    <scope>NUCLEOTIDE SEQUENCE [LARGE SCALE GENOMIC DNA]</scope>
    <source>
        <strain evidence="2">H4-8 / FGSC 9210</strain>
    </source>
</reference>
<dbReference type="HOGENOM" id="CLU_021164_0_0_1"/>
<dbReference type="InterPro" id="IPR032675">
    <property type="entry name" value="LRR_dom_sf"/>
</dbReference>
<dbReference type="VEuPathDB" id="FungiDB:SCHCODRAFT_01095081"/>